<protein>
    <submittedName>
        <fullName evidence="1">Uncharacterized protein</fullName>
    </submittedName>
</protein>
<comment type="caution">
    <text evidence="1">The sequence shown here is derived from an EMBL/GenBank/DDBJ whole genome shotgun (WGS) entry which is preliminary data.</text>
</comment>
<reference evidence="1 2" key="1">
    <citation type="submission" date="2023-08" db="EMBL/GenBank/DDBJ databases">
        <title>A Necator americanus chromosomal reference genome.</title>
        <authorList>
            <person name="Ilik V."/>
            <person name="Petrzelkova K.J."/>
            <person name="Pardy F."/>
            <person name="Fuh T."/>
            <person name="Niatou-Singa F.S."/>
            <person name="Gouil Q."/>
            <person name="Baker L."/>
            <person name="Ritchie M.E."/>
            <person name="Jex A.R."/>
            <person name="Gazzola D."/>
            <person name="Li H."/>
            <person name="Toshio Fujiwara R."/>
            <person name="Zhan B."/>
            <person name="Aroian R.V."/>
            <person name="Pafco B."/>
            <person name="Schwarz E.M."/>
        </authorList>
    </citation>
    <scope>NUCLEOTIDE SEQUENCE [LARGE SCALE GENOMIC DNA]</scope>
    <source>
        <strain evidence="1 2">Aroian</strain>
        <tissue evidence="1">Whole animal</tissue>
    </source>
</reference>
<gene>
    <name evidence="1" type="primary">Necator_chrX.g24361</name>
    <name evidence="1" type="ORF">RB195_024196</name>
</gene>
<accession>A0ABR1EPH7</accession>
<proteinExistence type="predicted"/>
<evidence type="ECO:0000313" key="2">
    <source>
        <dbReference type="Proteomes" id="UP001303046"/>
    </source>
</evidence>
<sequence length="119" mass="13029">MRTVFPSVLYSTVDAGYRDISMSRSDGDAVGRFPLLLRIPLLLLREILAESSFVSRASAVVASLLHECAVSRAVIGSAPKTGRRRFTISSLLRIYDVDVEECGILTNVEKVLNFGAKLL</sequence>
<keyword evidence="2" id="KW-1185">Reference proteome</keyword>
<organism evidence="1 2">
    <name type="scientific">Necator americanus</name>
    <name type="common">Human hookworm</name>
    <dbReference type="NCBI Taxonomy" id="51031"/>
    <lineage>
        <taxon>Eukaryota</taxon>
        <taxon>Metazoa</taxon>
        <taxon>Ecdysozoa</taxon>
        <taxon>Nematoda</taxon>
        <taxon>Chromadorea</taxon>
        <taxon>Rhabditida</taxon>
        <taxon>Rhabditina</taxon>
        <taxon>Rhabditomorpha</taxon>
        <taxon>Strongyloidea</taxon>
        <taxon>Ancylostomatidae</taxon>
        <taxon>Bunostominae</taxon>
        <taxon>Necator</taxon>
    </lineage>
</organism>
<evidence type="ECO:0000313" key="1">
    <source>
        <dbReference type="EMBL" id="KAK6763771.1"/>
    </source>
</evidence>
<dbReference type="EMBL" id="JAVFWL010000006">
    <property type="protein sequence ID" value="KAK6763771.1"/>
    <property type="molecule type" value="Genomic_DNA"/>
</dbReference>
<dbReference type="Proteomes" id="UP001303046">
    <property type="component" value="Unassembled WGS sequence"/>
</dbReference>
<name>A0ABR1EPH7_NECAM</name>